<dbReference type="Pfam" id="PF00679">
    <property type="entry name" value="EFG_C"/>
    <property type="match status" value="1"/>
</dbReference>
<dbReference type="Gene3D" id="3.30.70.870">
    <property type="entry name" value="Elongation Factor G (Translational Gtpase), domain 3"/>
    <property type="match status" value="1"/>
</dbReference>
<dbReference type="RefSeq" id="WP_021658045.1">
    <property type="nucleotide sequence ID" value="NZ_FQVY01000002.1"/>
</dbReference>
<evidence type="ECO:0000259" key="5">
    <source>
        <dbReference type="PROSITE" id="PS51722"/>
    </source>
</evidence>
<dbReference type="Gene3D" id="3.30.70.240">
    <property type="match status" value="1"/>
</dbReference>
<evidence type="ECO:0000256" key="3">
    <source>
        <dbReference type="ARBA" id="ARBA00023134"/>
    </source>
</evidence>
<dbReference type="NCBIfam" id="TIGR00231">
    <property type="entry name" value="small_GTP"/>
    <property type="match status" value="1"/>
</dbReference>
<dbReference type="Gene3D" id="2.40.30.10">
    <property type="entry name" value="Translation factors"/>
    <property type="match status" value="1"/>
</dbReference>
<organism evidence="7 8">
    <name type="scientific">Bittarella massiliensis</name>
    <name type="common">ex Durand et al. 2017</name>
    <dbReference type="NCBI Taxonomy" id="1720313"/>
    <lineage>
        <taxon>Bacteria</taxon>
        <taxon>Bacillati</taxon>
        <taxon>Bacillota</taxon>
        <taxon>Clostridia</taxon>
        <taxon>Eubacteriales</taxon>
        <taxon>Oscillospiraceae</taxon>
        <taxon>Bittarella (ex Durand et al. 2017)</taxon>
    </lineage>
</organism>
<dbReference type="InterPro" id="IPR000795">
    <property type="entry name" value="T_Tr_GTP-bd_dom"/>
</dbReference>
<protein>
    <submittedName>
        <fullName evidence="6 7">GTP-binding protein</fullName>
    </submittedName>
</protein>
<dbReference type="InterPro" id="IPR041095">
    <property type="entry name" value="EFG_II"/>
</dbReference>
<dbReference type="Gene3D" id="3.40.50.300">
    <property type="entry name" value="P-loop containing nucleotide triphosphate hydrolases"/>
    <property type="match status" value="1"/>
</dbReference>
<dbReference type="EMBL" id="WWVX01000002">
    <property type="protein sequence ID" value="MZL69125.1"/>
    <property type="molecule type" value="Genomic_DNA"/>
</dbReference>
<dbReference type="InterPro" id="IPR005517">
    <property type="entry name" value="Transl_elong_EFG/EF2_IV"/>
</dbReference>
<dbReference type="Proteomes" id="UP000184089">
    <property type="component" value="Unassembled WGS sequence"/>
</dbReference>
<dbReference type="GO" id="GO:0005525">
    <property type="term" value="F:GTP binding"/>
    <property type="evidence" value="ECO:0007669"/>
    <property type="project" value="UniProtKB-KW"/>
</dbReference>
<dbReference type="GO" id="GO:0032790">
    <property type="term" value="P:ribosome disassembly"/>
    <property type="evidence" value="ECO:0007669"/>
    <property type="project" value="TreeGrafter"/>
</dbReference>
<dbReference type="SUPFAM" id="SSF50447">
    <property type="entry name" value="Translation proteins"/>
    <property type="match status" value="1"/>
</dbReference>
<dbReference type="EMBL" id="FQVY01000002">
    <property type="protein sequence ID" value="SHG12836.1"/>
    <property type="molecule type" value="Genomic_DNA"/>
</dbReference>
<dbReference type="Pfam" id="PF00009">
    <property type="entry name" value="GTP_EFTU"/>
    <property type="match status" value="1"/>
</dbReference>
<evidence type="ECO:0000313" key="8">
    <source>
        <dbReference type="Proteomes" id="UP000184089"/>
    </source>
</evidence>
<dbReference type="SMART" id="SM00838">
    <property type="entry name" value="EFG_C"/>
    <property type="match status" value="1"/>
</dbReference>
<dbReference type="PANTHER" id="PTHR43261:SF1">
    <property type="entry name" value="RIBOSOME-RELEASING FACTOR 2, MITOCHONDRIAL"/>
    <property type="match status" value="1"/>
</dbReference>
<feature type="domain" description="Tr-type G" evidence="5">
    <location>
        <begin position="1"/>
        <end position="233"/>
    </location>
</feature>
<reference evidence="8" key="1">
    <citation type="submission" date="2016-11" db="EMBL/GenBank/DDBJ databases">
        <authorList>
            <person name="Jaros S."/>
            <person name="Januszkiewicz K."/>
            <person name="Wedrychowicz H."/>
        </authorList>
    </citation>
    <scope>NUCLEOTIDE SEQUENCE [LARGE SCALE GENOMIC DNA]</scope>
    <source>
        <strain evidence="8">DSM 4029</strain>
    </source>
</reference>
<keyword evidence="2" id="KW-0648">Protein biosynthesis</keyword>
<dbReference type="InterPro" id="IPR000640">
    <property type="entry name" value="EFG_V-like"/>
</dbReference>
<reference evidence="6 9" key="3">
    <citation type="journal article" date="2019" name="Nat. Med.">
        <title>A library of human gut bacterial isolates paired with longitudinal multiomics data enables mechanistic microbiome research.</title>
        <authorList>
            <person name="Poyet M."/>
            <person name="Groussin M."/>
            <person name="Gibbons S.M."/>
            <person name="Avila-Pacheco J."/>
            <person name="Jiang X."/>
            <person name="Kearney S.M."/>
            <person name="Perrotta A.R."/>
            <person name="Berdy B."/>
            <person name="Zhao S."/>
            <person name="Lieberman T.D."/>
            <person name="Swanson P.K."/>
            <person name="Smith M."/>
            <person name="Roesemann S."/>
            <person name="Alexander J.E."/>
            <person name="Rich S.A."/>
            <person name="Livny J."/>
            <person name="Vlamakis H."/>
            <person name="Clish C."/>
            <person name="Bullock K."/>
            <person name="Deik A."/>
            <person name="Scott J."/>
            <person name="Pierce K.A."/>
            <person name="Xavier R.J."/>
            <person name="Alm E.J."/>
        </authorList>
    </citation>
    <scope>NUCLEOTIDE SEQUENCE [LARGE SCALE GENOMIC DNA]</scope>
    <source>
        <strain evidence="6 9">BIOML-A2</strain>
    </source>
</reference>
<evidence type="ECO:0000313" key="6">
    <source>
        <dbReference type="EMBL" id="MZL69125.1"/>
    </source>
</evidence>
<keyword evidence="4" id="KW-0046">Antibiotic resistance</keyword>
<dbReference type="SUPFAM" id="SSF54211">
    <property type="entry name" value="Ribosomal protein S5 domain 2-like"/>
    <property type="match status" value="1"/>
</dbReference>
<gene>
    <name evidence="6" type="ORF">GT747_04995</name>
    <name evidence="7" type="ORF">SAMN05444424_1573</name>
</gene>
<sequence length="643" mass="69549">MKKTIGILAHVDAGKTTLAEGLLHLAGATRRRGGVEEGTSLLDCDAIERARGITVFSGQAHFSFGGDEYALIDTPGHADFAAEMERALSVLDGAVLLVDGTEGVQGHTQLIWRLLRQRGVPTFFFVGKCDREEADLPAVLAQLRARLSPRLLDLSGGFAGELPAAAVESLAEWDDELLERYLDGGYDPALWLRRAAQLAARGELFPVFAGSGLTGRGLEDLLAGLGSLLPTDYEERREAPFAARIFGVRRDPSGGRVTFLKILSGSLEVKGEVGDEKVNEIRFYEGERYIQAPRALAGEVCGVTGLRRPLPGGGLGAVGDLPAPALQPVLQVSARWGEQPLGQVRDAFLALQEEDPALEVRWDETLRDLQLRVMGEIQLEVLQELMERRFGLEVAFGPAQICYRETIAAPAVGIGHFEPLRHYAEVWLRLEPGAPGSGIAFASECSTDALAHNWQSLIETHVLEKEHRGVLTGAPLCDVRVVLLKGRAHLKHTEGGDFRQAVYRAIRQGLCGAKSVVLLEPWYDFTATLPADQLGRVLADIQRLQGSFSPPEIAGDTAVVSGSGPVATFLHYAAELPAFTHGRGHFSAVYGGYRPCHNADEVVAAAGYDPERDLENPPGSVFCARGAGYPVRWCDVPDMAHLK</sequence>
<dbReference type="Pfam" id="PF03764">
    <property type="entry name" value="EFG_IV"/>
    <property type="match status" value="1"/>
</dbReference>
<evidence type="ECO:0000256" key="2">
    <source>
        <dbReference type="ARBA" id="ARBA00022917"/>
    </source>
</evidence>
<dbReference type="Pfam" id="PF14492">
    <property type="entry name" value="EFG_III"/>
    <property type="match status" value="1"/>
</dbReference>
<dbReference type="GO" id="GO:0006412">
    <property type="term" value="P:translation"/>
    <property type="evidence" value="ECO:0007669"/>
    <property type="project" value="UniProtKB-KW"/>
</dbReference>
<dbReference type="Gene3D" id="3.30.230.10">
    <property type="match status" value="1"/>
</dbReference>
<evidence type="ECO:0000256" key="1">
    <source>
        <dbReference type="ARBA" id="ARBA00022741"/>
    </source>
</evidence>
<dbReference type="InterPro" id="IPR035647">
    <property type="entry name" value="EFG_III/V"/>
</dbReference>
<proteinExistence type="predicted"/>
<dbReference type="InterPro" id="IPR005225">
    <property type="entry name" value="Small_GTP-bd"/>
</dbReference>
<dbReference type="SUPFAM" id="SSF52540">
    <property type="entry name" value="P-loop containing nucleoside triphosphate hydrolases"/>
    <property type="match status" value="1"/>
</dbReference>
<accession>A0AAQ1RW43</accession>
<evidence type="ECO:0000313" key="7">
    <source>
        <dbReference type="EMBL" id="SHG12836.1"/>
    </source>
</evidence>
<dbReference type="InterPro" id="IPR027417">
    <property type="entry name" value="P-loop_NTPase"/>
</dbReference>
<keyword evidence="1" id="KW-0547">Nucleotide-binding</keyword>
<comment type="caution">
    <text evidence="7">The sequence shown here is derived from an EMBL/GenBank/DDBJ whole genome shotgun (WGS) entry which is preliminary data.</text>
</comment>
<dbReference type="CDD" id="cd03711">
    <property type="entry name" value="Tet_C"/>
    <property type="match status" value="1"/>
</dbReference>
<evidence type="ECO:0000313" key="9">
    <source>
        <dbReference type="Proteomes" id="UP000474718"/>
    </source>
</evidence>
<reference evidence="7" key="2">
    <citation type="submission" date="2016-11" db="EMBL/GenBank/DDBJ databases">
        <authorList>
            <person name="Varghese N."/>
            <person name="Submissions S."/>
        </authorList>
    </citation>
    <scope>NUCLEOTIDE SEQUENCE</scope>
    <source>
        <strain evidence="7">DSM 4029</strain>
    </source>
</reference>
<dbReference type="PRINTS" id="PR01037">
    <property type="entry name" value="TCRTETOQM"/>
</dbReference>
<dbReference type="InterPro" id="IPR020568">
    <property type="entry name" value="Ribosomal_Su5_D2-typ_SF"/>
</dbReference>
<dbReference type="PRINTS" id="PR00315">
    <property type="entry name" value="ELONGATNFCT"/>
</dbReference>
<dbReference type="AlphaFoldDB" id="A0AAQ1RW43"/>
<dbReference type="InterPro" id="IPR035650">
    <property type="entry name" value="Tet_C"/>
</dbReference>
<dbReference type="PROSITE" id="PS51722">
    <property type="entry name" value="G_TR_2"/>
    <property type="match status" value="1"/>
</dbReference>
<evidence type="ECO:0000256" key="4">
    <source>
        <dbReference type="ARBA" id="ARBA00023251"/>
    </source>
</evidence>
<dbReference type="SMART" id="SM00889">
    <property type="entry name" value="EFG_IV"/>
    <property type="match status" value="1"/>
</dbReference>
<dbReference type="GO" id="GO:0003924">
    <property type="term" value="F:GTPase activity"/>
    <property type="evidence" value="ECO:0007669"/>
    <property type="project" value="InterPro"/>
</dbReference>
<keyword evidence="9" id="KW-1185">Reference proteome</keyword>
<dbReference type="Proteomes" id="UP000474718">
    <property type="component" value="Unassembled WGS sequence"/>
</dbReference>
<dbReference type="PANTHER" id="PTHR43261">
    <property type="entry name" value="TRANSLATION ELONGATION FACTOR G-RELATED"/>
    <property type="match status" value="1"/>
</dbReference>
<dbReference type="InterPro" id="IPR014721">
    <property type="entry name" value="Ribsml_uS5_D2-typ_fold_subgr"/>
</dbReference>
<keyword evidence="3" id="KW-0342">GTP-binding</keyword>
<name>A0AAQ1RW43_9FIRM</name>
<dbReference type="GO" id="GO:0046677">
    <property type="term" value="P:response to antibiotic"/>
    <property type="evidence" value="ECO:0007669"/>
    <property type="project" value="UniProtKB-KW"/>
</dbReference>
<dbReference type="InterPro" id="IPR009000">
    <property type="entry name" value="Transl_B-barrel_sf"/>
</dbReference>
<dbReference type="SUPFAM" id="SSF54980">
    <property type="entry name" value="EF-G C-terminal domain-like"/>
    <property type="match status" value="2"/>
</dbReference>